<gene>
    <name evidence="2" type="ORF">B0H15DRAFT_832929</name>
</gene>
<dbReference type="AlphaFoldDB" id="A0AAD6XU56"/>
<keyword evidence="3" id="KW-1185">Reference proteome</keyword>
<organism evidence="2 3">
    <name type="scientific">Mycena belliarum</name>
    <dbReference type="NCBI Taxonomy" id="1033014"/>
    <lineage>
        <taxon>Eukaryota</taxon>
        <taxon>Fungi</taxon>
        <taxon>Dikarya</taxon>
        <taxon>Basidiomycota</taxon>
        <taxon>Agaricomycotina</taxon>
        <taxon>Agaricomycetes</taxon>
        <taxon>Agaricomycetidae</taxon>
        <taxon>Agaricales</taxon>
        <taxon>Marasmiineae</taxon>
        <taxon>Mycenaceae</taxon>
        <taxon>Mycena</taxon>
    </lineage>
</organism>
<accession>A0AAD6XU56</accession>
<evidence type="ECO:0000313" key="3">
    <source>
        <dbReference type="Proteomes" id="UP001222325"/>
    </source>
</evidence>
<reference evidence="2" key="1">
    <citation type="submission" date="2023-03" db="EMBL/GenBank/DDBJ databases">
        <title>Massive genome expansion in bonnet fungi (Mycena s.s.) driven by repeated elements and novel gene families across ecological guilds.</title>
        <authorList>
            <consortium name="Lawrence Berkeley National Laboratory"/>
            <person name="Harder C.B."/>
            <person name="Miyauchi S."/>
            <person name="Viragh M."/>
            <person name="Kuo A."/>
            <person name="Thoen E."/>
            <person name="Andreopoulos B."/>
            <person name="Lu D."/>
            <person name="Skrede I."/>
            <person name="Drula E."/>
            <person name="Henrissat B."/>
            <person name="Morin E."/>
            <person name="Kohler A."/>
            <person name="Barry K."/>
            <person name="LaButti K."/>
            <person name="Morin E."/>
            <person name="Salamov A."/>
            <person name="Lipzen A."/>
            <person name="Mereny Z."/>
            <person name="Hegedus B."/>
            <person name="Baldrian P."/>
            <person name="Stursova M."/>
            <person name="Weitz H."/>
            <person name="Taylor A."/>
            <person name="Grigoriev I.V."/>
            <person name="Nagy L.G."/>
            <person name="Martin F."/>
            <person name="Kauserud H."/>
        </authorList>
    </citation>
    <scope>NUCLEOTIDE SEQUENCE</scope>
    <source>
        <strain evidence="2">CBHHK173m</strain>
    </source>
</reference>
<sequence>MRRGIRWSLGLHGSGGASRPPSMVAVDYPRPTPASALGTKAAARRSQASAAAAVSKPPCPWCIYLPPPAVCKSTAAAAVAYPATSTRANCVSPSHGPNMGRCFPYVDAISPNPVPAFDSTCCPAPGPPAQVSRNIRPPLAPDPHVPPAVYHANRCQVALGSLDVASCEGRGKRDWSGATPPAPFTQLRRPHCSAHGLPSESVAQEALHKVSQSRCGTDVHGDFVAASLSVVAFKFLCRNAARYGTTILAALSHSRSPILDPALQYCYPPSFYHPCHKSNNKDCRRLRPTIYLSALLRSTAYLCSAD</sequence>
<dbReference type="EMBL" id="JARJCN010000017">
    <property type="protein sequence ID" value="KAJ7092905.1"/>
    <property type="molecule type" value="Genomic_DNA"/>
</dbReference>
<dbReference type="Proteomes" id="UP001222325">
    <property type="component" value="Unassembled WGS sequence"/>
</dbReference>
<name>A0AAD6XU56_9AGAR</name>
<evidence type="ECO:0000313" key="2">
    <source>
        <dbReference type="EMBL" id="KAJ7092905.1"/>
    </source>
</evidence>
<proteinExistence type="predicted"/>
<comment type="caution">
    <text evidence="2">The sequence shown here is derived from an EMBL/GenBank/DDBJ whole genome shotgun (WGS) entry which is preliminary data.</text>
</comment>
<feature type="region of interest" description="Disordered" evidence="1">
    <location>
        <begin position="1"/>
        <end position="22"/>
    </location>
</feature>
<evidence type="ECO:0000256" key="1">
    <source>
        <dbReference type="SAM" id="MobiDB-lite"/>
    </source>
</evidence>
<protein>
    <submittedName>
        <fullName evidence="2">Uncharacterized protein</fullName>
    </submittedName>
</protein>